<reference evidence="3 4" key="2">
    <citation type="submission" date="2017-10" db="EMBL/GenBank/DDBJ databases">
        <title>Extensive intraspecific genome diversity in a model arbuscular mycorrhizal fungus.</title>
        <authorList>
            <person name="Chen E.C.H."/>
            <person name="Morin E."/>
            <person name="Baudet D."/>
            <person name="Noel J."/>
            <person name="Ndikumana S."/>
            <person name="Charron P."/>
            <person name="St-Onge C."/>
            <person name="Giorgi J."/>
            <person name="Grigoriev I.V."/>
            <person name="Roux C."/>
            <person name="Martin F.M."/>
            <person name="Corradi N."/>
        </authorList>
    </citation>
    <scope>NUCLEOTIDE SEQUENCE [LARGE SCALE GENOMIC DNA]</scope>
    <source>
        <strain evidence="3 4">C2</strain>
    </source>
</reference>
<evidence type="ECO:0000313" key="2">
    <source>
        <dbReference type="EMBL" id="PKK55238.1"/>
    </source>
</evidence>
<dbReference type="EMBL" id="LLXL01008150">
    <property type="protein sequence ID" value="PKK55238.1"/>
    <property type="molecule type" value="Genomic_DNA"/>
</dbReference>
<organism evidence="3 4">
    <name type="scientific">Rhizophagus irregularis</name>
    <dbReference type="NCBI Taxonomy" id="588596"/>
    <lineage>
        <taxon>Eukaryota</taxon>
        <taxon>Fungi</taxon>
        <taxon>Fungi incertae sedis</taxon>
        <taxon>Mucoromycota</taxon>
        <taxon>Glomeromycotina</taxon>
        <taxon>Glomeromycetes</taxon>
        <taxon>Glomerales</taxon>
        <taxon>Glomeraceae</taxon>
        <taxon>Rhizophagus</taxon>
    </lineage>
</organism>
<evidence type="ECO:0000313" key="4">
    <source>
        <dbReference type="Proteomes" id="UP000233469"/>
    </source>
</evidence>
<dbReference type="Proteomes" id="UP000233469">
    <property type="component" value="Unassembled WGS sequence"/>
</dbReference>
<reference evidence="3 4" key="1">
    <citation type="submission" date="2016-04" db="EMBL/GenBank/DDBJ databases">
        <title>Genome analyses suggest a sexual origin of heterokaryosis in a supposedly ancient asexual fungus.</title>
        <authorList>
            <person name="Ropars J."/>
            <person name="Sedzielewska K."/>
            <person name="Noel J."/>
            <person name="Charron P."/>
            <person name="Farinelli L."/>
            <person name="Marton T."/>
            <person name="Kruger M."/>
            <person name="Pelin A."/>
            <person name="Brachmann A."/>
            <person name="Corradi N."/>
        </authorList>
    </citation>
    <scope>NUCLEOTIDE SEQUENCE [LARGE SCALE GENOMIC DNA]</scope>
    <source>
        <strain evidence="3 4">C2</strain>
    </source>
</reference>
<sequence>MATTNLIANVNRGLDRIENHIRGVGTLMQNPANVINGIRGSLNTIQVTLQNITAERDQYQNLLLHDSIQRVDNLRNQINDSGNQNLRLQRLLDESRVQVERTVRERDNAQGERDLAILAYNNEKKESCRWMFSYRDKD</sequence>
<name>A0A2N1M3T7_9GLOM</name>
<dbReference type="EMBL" id="LLXL01005862">
    <property type="protein sequence ID" value="PKK56301.1"/>
    <property type="molecule type" value="Genomic_DNA"/>
</dbReference>
<gene>
    <name evidence="3" type="ORF">RhiirC2_721950</name>
    <name evidence="2" type="ORF">RhiirC2_722535</name>
</gene>
<protein>
    <submittedName>
        <fullName evidence="3">Uncharacterized protein</fullName>
    </submittedName>
</protein>
<proteinExistence type="predicted"/>
<feature type="non-terminal residue" evidence="3">
    <location>
        <position position="138"/>
    </location>
</feature>
<keyword evidence="1" id="KW-0175">Coiled coil</keyword>
<accession>A0A2N1M3T7</accession>
<dbReference type="AlphaFoldDB" id="A0A2N1M3T7"/>
<evidence type="ECO:0000256" key="1">
    <source>
        <dbReference type="SAM" id="Coils"/>
    </source>
</evidence>
<comment type="caution">
    <text evidence="3">The sequence shown here is derived from an EMBL/GenBank/DDBJ whole genome shotgun (WGS) entry which is preliminary data.</text>
</comment>
<evidence type="ECO:0000313" key="3">
    <source>
        <dbReference type="EMBL" id="PKK56301.1"/>
    </source>
</evidence>
<feature type="coiled-coil region" evidence="1">
    <location>
        <begin position="42"/>
        <end position="112"/>
    </location>
</feature>